<accession>A0A4S8I1D3</accession>
<evidence type="ECO:0000313" key="1">
    <source>
        <dbReference type="EMBL" id="THU41725.1"/>
    </source>
</evidence>
<dbReference type="Proteomes" id="UP000306918">
    <property type="component" value="Unassembled WGS sequence"/>
</dbReference>
<gene>
    <name evidence="1" type="ORF">FAM09_06395</name>
</gene>
<comment type="caution">
    <text evidence="1">The sequence shown here is derived from an EMBL/GenBank/DDBJ whole genome shotgun (WGS) entry which is preliminary data.</text>
</comment>
<dbReference type="GO" id="GO:0016740">
    <property type="term" value="F:transferase activity"/>
    <property type="evidence" value="ECO:0007669"/>
    <property type="project" value="UniProtKB-KW"/>
</dbReference>
<sequence length="291" mass="34376">MKISGFIIIRNAVINDYPVTEAIRSVLPMVDEMIVSIGNCEDDTLGLIQSIASDKIKIVHSVWDPALRKGGEVLAVETNKAFAHISPDSDWAFYIQADEVVHEKYYPVILEAAKKYKDQKEVEGLLFKYTHFYGTYNYVGDSRRWYNREIRLIRNDKSIYSYKDAQGFRKDGRKLLVKPIDAYIYHYGWVKSPKQMLQKQKNLGKFWRNDEEWAQLLSSADFWDFNNDFDSLVKFTGTHPAVMQERIKNQNWQIELDVSRKRFSFKNRLLYYVEKATGKRLFDYKNYKILR</sequence>
<proteinExistence type="predicted"/>
<keyword evidence="2" id="KW-1185">Reference proteome</keyword>
<protein>
    <submittedName>
        <fullName evidence="1">Glycosyltransferase family 2 protein</fullName>
    </submittedName>
</protein>
<dbReference type="RefSeq" id="WP_136576213.1">
    <property type="nucleotide sequence ID" value="NZ_STFF01000001.1"/>
</dbReference>
<dbReference type="AlphaFoldDB" id="A0A4S8I1D3"/>
<dbReference type="SUPFAM" id="SSF53448">
    <property type="entry name" value="Nucleotide-diphospho-sugar transferases"/>
    <property type="match status" value="1"/>
</dbReference>
<dbReference type="OrthoDB" id="9815923at2"/>
<evidence type="ECO:0000313" key="2">
    <source>
        <dbReference type="Proteomes" id="UP000306918"/>
    </source>
</evidence>
<reference evidence="1 2" key="1">
    <citation type="submission" date="2019-04" db="EMBL/GenBank/DDBJ databases">
        <title>Niastella caeni sp. nov., isolated from activated sludge.</title>
        <authorList>
            <person name="Sheng M."/>
        </authorList>
    </citation>
    <scope>NUCLEOTIDE SEQUENCE [LARGE SCALE GENOMIC DNA]</scope>
    <source>
        <strain evidence="1 2">HX-2-15</strain>
    </source>
</reference>
<dbReference type="EMBL" id="STFF01000001">
    <property type="protein sequence ID" value="THU41725.1"/>
    <property type="molecule type" value="Genomic_DNA"/>
</dbReference>
<keyword evidence="1" id="KW-0808">Transferase</keyword>
<name>A0A4S8I1D3_9BACT</name>
<dbReference type="Gene3D" id="3.90.550.10">
    <property type="entry name" value="Spore Coat Polysaccharide Biosynthesis Protein SpsA, Chain A"/>
    <property type="match status" value="1"/>
</dbReference>
<organism evidence="1 2">
    <name type="scientific">Niastella caeni</name>
    <dbReference type="NCBI Taxonomy" id="2569763"/>
    <lineage>
        <taxon>Bacteria</taxon>
        <taxon>Pseudomonadati</taxon>
        <taxon>Bacteroidota</taxon>
        <taxon>Chitinophagia</taxon>
        <taxon>Chitinophagales</taxon>
        <taxon>Chitinophagaceae</taxon>
        <taxon>Niastella</taxon>
    </lineage>
</organism>
<dbReference type="InterPro" id="IPR029044">
    <property type="entry name" value="Nucleotide-diphossugar_trans"/>
</dbReference>